<keyword evidence="2" id="KW-0479">Metal-binding</keyword>
<dbReference type="PANTHER" id="PTHR32308:SF10">
    <property type="entry name" value="CITRATE LYASE SUBUNIT BETA"/>
    <property type="match status" value="1"/>
</dbReference>
<accession>A0A133UYW7</accession>
<feature type="domain" description="HpcH/HpaI aldolase/citrate lyase" evidence="5">
    <location>
        <begin position="7"/>
        <end position="236"/>
    </location>
</feature>
<dbReference type="PANTHER" id="PTHR32308">
    <property type="entry name" value="LYASE BETA SUBUNIT, PUTATIVE (AFU_ORTHOLOGUE AFUA_4G13030)-RELATED"/>
    <property type="match status" value="1"/>
</dbReference>
<dbReference type="InterPro" id="IPR015813">
    <property type="entry name" value="Pyrv/PenolPyrv_kinase-like_dom"/>
</dbReference>
<proteinExistence type="predicted"/>
<protein>
    <submittedName>
        <fullName evidence="6">Aldolase</fullName>
    </submittedName>
</protein>
<comment type="caution">
    <text evidence="6">The sequence shown here is derived from an EMBL/GenBank/DDBJ whole genome shotgun (WGS) entry which is preliminary data.</text>
</comment>
<dbReference type="GO" id="GO:0003824">
    <property type="term" value="F:catalytic activity"/>
    <property type="evidence" value="ECO:0007669"/>
    <property type="project" value="InterPro"/>
</dbReference>
<evidence type="ECO:0000256" key="1">
    <source>
        <dbReference type="ARBA" id="ARBA00001946"/>
    </source>
</evidence>
<dbReference type="SUPFAM" id="SSF51621">
    <property type="entry name" value="Phosphoenolpyruvate/pyruvate domain"/>
    <property type="match status" value="1"/>
</dbReference>
<dbReference type="PATRIC" id="fig|1698272.3.peg.607"/>
<evidence type="ECO:0000259" key="5">
    <source>
        <dbReference type="Pfam" id="PF03328"/>
    </source>
</evidence>
<dbReference type="FunFam" id="3.20.20.60:FF:000013">
    <property type="entry name" value="Citrate lyase beta subunit"/>
    <property type="match status" value="1"/>
</dbReference>
<evidence type="ECO:0000256" key="3">
    <source>
        <dbReference type="ARBA" id="ARBA00022842"/>
    </source>
</evidence>
<dbReference type="PIRSF" id="PIRSF015582">
    <property type="entry name" value="Cit_lyase_B"/>
    <property type="match status" value="1"/>
</dbReference>
<name>A0A133UYW7_9EURY</name>
<evidence type="ECO:0000313" key="6">
    <source>
        <dbReference type="EMBL" id="KXA99357.1"/>
    </source>
</evidence>
<dbReference type="EMBL" id="LHXW01000049">
    <property type="protein sequence ID" value="KXA99357.1"/>
    <property type="molecule type" value="Genomic_DNA"/>
</dbReference>
<gene>
    <name evidence="6" type="ORF">AKJ42_03310</name>
</gene>
<dbReference type="AlphaFoldDB" id="A0A133UYW7"/>
<keyword evidence="3" id="KW-0460">Magnesium</keyword>
<evidence type="ECO:0000256" key="2">
    <source>
        <dbReference type="ARBA" id="ARBA00022723"/>
    </source>
</evidence>
<evidence type="ECO:0000256" key="4">
    <source>
        <dbReference type="SAM" id="MobiDB-lite"/>
    </source>
</evidence>
<feature type="region of interest" description="Disordered" evidence="4">
    <location>
        <begin position="1"/>
        <end position="24"/>
    </location>
</feature>
<evidence type="ECO:0000313" key="7">
    <source>
        <dbReference type="Proteomes" id="UP000070520"/>
    </source>
</evidence>
<organism evidence="6 7">
    <name type="scientific">candidate division MSBL1 archaeon SCGC-AAA261C02</name>
    <dbReference type="NCBI Taxonomy" id="1698272"/>
    <lineage>
        <taxon>Archaea</taxon>
        <taxon>Methanobacteriati</taxon>
        <taxon>Methanobacteriota</taxon>
        <taxon>candidate division MSBL1</taxon>
    </lineage>
</organism>
<dbReference type="GO" id="GO:0000287">
    <property type="term" value="F:magnesium ion binding"/>
    <property type="evidence" value="ECO:0007669"/>
    <property type="project" value="TreeGrafter"/>
</dbReference>
<dbReference type="GO" id="GO:0006107">
    <property type="term" value="P:oxaloacetate metabolic process"/>
    <property type="evidence" value="ECO:0007669"/>
    <property type="project" value="TreeGrafter"/>
</dbReference>
<dbReference type="Pfam" id="PF03328">
    <property type="entry name" value="HpcH_HpaI"/>
    <property type="match status" value="1"/>
</dbReference>
<dbReference type="Gene3D" id="3.20.20.60">
    <property type="entry name" value="Phosphoenolpyruvate-binding domains"/>
    <property type="match status" value="1"/>
</dbReference>
<keyword evidence="7" id="KW-1185">Reference proteome</keyword>
<comment type="cofactor">
    <cofactor evidence="1">
        <name>Mg(2+)</name>
        <dbReference type="ChEBI" id="CHEBI:18420"/>
    </cofactor>
</comment>
<dbReference type="InterPro" id="IPR011206">
    <property type="entry name" value="Citrate_lyase_beta/mcl1/mcl2"/>
</dbReference>
<dbReference type="InterPro" id="IPR005000">
    <property type="entry name" value="Aldolase/citrate-lyase_domain"/>
</dbReference>
<dbReference type="Proteomes" id="UP000070520">
    <property type="component" value="Unassembled WGS sequence"/>
</dbReference>
<reference evidence="6 7" key="1">
    <citation type="journal article" date="2016" name="Sci. Rep.">
        <title>Metabolic traits of an uncultured archaeal lineage -MSBL1- from brine pools of the Red Sea.</title>
        <authorList>
            <person name="Mwirichia R."/>
            <person name="Alam I."/>
            <person name="Rashid M."/>
            <person name="Vinu M."/>
            <person name="Ba-Alawi W."/>
            <person name="Anthony Kamau A."/>
            <person name="Kamanda Ngugi D."/>
            <person name="Goker M."/>
            <person name="Klenk H.P."/>
            <person name="Bajic V."/>
            <person name="Stingl U."/>
        </authorList>
    </citation>
    <scope>NUCLEOTIDE SEQUENCE [LARGE SCALE GENOMIC DNA]</scope>
    <source>
        <strain evidence="6">SCGC-AAA261C02</strain>
    </source>
</reference>
<sequence>MEIKLRRSQLAVPGSNPKMIEKGSESDADEAFLDLEDAVAPTEKVDARGNVIEGLQEHDWSEVRPCYRINGVDTKWWYNDVIEVVREAGEHLDTLMIPMAADAVDVKIVDRLLTQVEANHGLPEGGIGLQVQIETAEGMTNIKEIAEASERLETLIFGPGDYAASVGAASLTIGAEEGYPGHYWHYQLARIVHVAKAHGLQAIDGPFSEIENIEGFRKSCQNASSLGCNGKWAIHPLQIEPANEIFAPKEDEVEKAQKMIKEYEKAQEKGLGAISFEGEMIDEAAHKMAKNTIEKARKAGML</sequence>
<dbReference type="InterPro" id="IPR040442">
    <property type="entry name" value="Pyrv_kinase-like_dom_sf"/>
</dbReference>